<evidence type="ECO:0000313" key="4">
    <source>
        <dbReference type="Proteomes" id="UP000178996"/>
    </source>
</evidence>
<gene>
    <name evidence="3" type="ORF">A3G60_03470</name>
</gene>
<accession>A0A1G2H3A6</accession>
<feature type="non-terminal residue" evidence="3">
    <location>
        <position position="150"/>
    </location>
</feature>
<feature type="domain" description="VTT" evidence="2">
    <location>
        <begin position="28"/>
        <end position="148"/>
    </location>
</feature>
<dbReference type="PANTHER" id="PTHR42709:SF2">
    <property type="entry name" value="INNER MEMBRANE PROTEIN YOHD"/>
    <property type="match status" value="1"/>
</dbReference>
<evidence type="ECO:0000256" key="1">
    <source>
        <dbReference type="SAM" id="Phobius"/>
    </source>
</evidence>
<dbReference type="InterPro" id="IPR051311">
    <property type="entry name" value="DedA_domain"/>
</dbReference>
<dbReference type="Pfam" id="PF09335">
    <property type="entry name" value="VTT_dom"/>
    <property type="match status" value="1"/>
</dbReference>
<feature type="transmembrane region" description="Helical" evidence="1">
    <location>
        <begin position="49"/>
        <end position="67"/>
    </location>
</feature>
<name>A0A1G2H3A6_9BACT</name>
<evidence type="ECO:0000313" key="3">
    <source>
        <dbReference type="EMBL" id="OGZ56953.1"/>
    </source>
</evidence>
<feature type="transmembrane region" description="Helical" evidence="1">
    <location>
        <begin position="128"/>
        <end position="149"/>
    </location>
</feature>
<sequence length="150" mass="17322">METLIFHRLFEVKEFALLTLFIGMIIEGEVVLFSAAFLVREGYLKPGPVFFAAFAGMLIGDVLWYWLGRWAYDSFPRLRRWIDRIAVPLDRHIRERLFHSIFISKFAAGIHHPVLMRAGSLGISLKRFVFDDIISTFIWVLVIGGLGYLS</sequence>
<dbReference type="GO" id="GO:0005886">
    <property type="term" value="C:plasma membrane"/>
    <property type="evidence" value="ECO:0007669"/>
    <property type="project" value="TreeGrafter"/>
</dbReference>
<proteinExistence type="predicted"/>
<evidence type="ECO:0000259" key="2">
    <source>
        <dbReference type="Pfam" id="PF09335"/>
    </source>
</evidence>
<keyword evidence="1" id="KW-0472">Membrane</keyword>
<comment type="caution">
    <text evidence="3">The sequence shown here is derived from an EMBL/GenBank/DDBJ whole genome shotgun (WGS) entry which is preliminary data.</text>
</comment>
<reference evidence="3 4" key="1">
    <citation type="journal article" date="2016" name="Nat. Commun.">
        <title>Thousands of microbial genomes shed light on interconnected biogeochemical processes in an aquifer system.</title>
        <authorList>
            <person name="Anantharaman K."/>
            <person name="Brown C.T."/>
            <person name="Hug L.A."/>
            <person name="Sharon I."/>
            <person name="Castelle C.J."/>
            <person name="Probst A.J."/>
            <person name="Thomas B.C."/>
            <person name="Singh A."/>
            <person name="Wilkins M.J."/>
            <person name="Karaoz U."/>
            <person name="Brodie E.L."/>
            <person name="Williams K.H."/>
            <person name="Hubbard S.S."/>
            <person name="Banfield J.F."/>
        </authorList>
    </citation>
    <scope>NUCLEOTIDE SEQUENCE [LARGE SCALE GENOMIC DNA]</scope>
</reference>
<organism evidence="3 4">
    <name type="scientific">Candidatus Ryanbacteria bacterium RIFCSPLOWO2_12_FULL_47_9c</name>
    <dbReference type="NCBI Taxonomy" id="1802131"/>
    <lineage>
        <taxon>Bacteria</taxon>
        <taxon>Candidatus Ryaniibacteriota</taxon>
    </lineage>
</organism>
<dbReference type="InterPro" id="IPR032816">
    <property type="entry name" value="VTT_dom"/>
</dbReference>
<dbReference type="PANTHER" id="PTHR42709">
    <property type="entry name" value="ALKALINE PHOSPHATASE LIKE PROTEIN"/>
    <property type="match status" value="1"/>
</dbReference>
<keyword evidence="1" id="KW-0812">Transmembrane</keyword>
<dbReference type="Proteomes" id="UP000178996">
    <property type="component" value="Unassembled WGS sequence"/>
</dbReference>
<dbReference type="EMBL" id="MHOB01000038">
    <property type="protein sequence ID" value="OGZ56953.1"/>
    <property type="molecule type" value="Genomic_DNA"/>
</dbReference>
<dbReference type="AlphaFoldDB" id="A0A1G2H3A6"/>
<protein>
    <recommendedName>
        <fullName evidence="2">VTT domain-containing protein</fullName>
    </recommendedName>
</protein>
<keyword evidence="1" id="KW-1133">Transmembrane helix</keyword>
<feature type="transmembrane region" description="Helical" evidence="1">
    <location>
        <begin position="15"/>
        <end position="37"/>
    </location>
</feature>